<dbReference type="PANTHER" id="PTHR36577">
    <property type="entry name" value="DUF521 DOMAIN PROTEIN (AFU_ORTHOLOGUE AFUA_6G00490)"/>
    <property type="match status" value="1"/>
</dbReference>
<dbReference type="Pfam" id="PF04412">
    <property type="entry name" value="AcnX"/>
    <property type="match status" value="1"/>
</dbReference>
<evidence type="ECO:0000256" key="6">
    <source>
        <dbReference type="ARBA" id="ARBA00045299"/>
    </source>
</evidence>
<dbReference type="EMBL" id="QFDM01000001">
    <property type="protein sequence ID" value="MCM2464747.1"/>
    <property type="molecule type" value="Genomic_DNA"/>
</dbReference>
<name>A0ABD4TBN7_9EURY</name>
<evidence type="ECO:0000256" key="10">
    <source>
        <dbReference type="ARBA" id="ARBA00047196"/>
    </source>
</evidence>
<evidence type="ECO:0000256" key="9">
    <source>
        <dbReference type="ARBA" id="ARBA00047176"/>
    </source>
</evidence>
<evidence type="ECO:0000256" key="7">
    <source>
        <dbReference type="ARBA" id="ARBA00046333"/>
    </source>
</evidence>
<keyword evidence="13" id="KW-1185">Reference proteome</keyword>
<comment type="pathway">
    <text evidence="1">Isoprenoid biosynthesis; isopentenyl diphosphate biosynthesis via mevalonate pathway.</text>
</comment>
<gene>
    <name evidence="12" type="ORF">DIC75_00205</name>
</gene>
<evidence type="ECO:0000256" key="2">
    <source>
        <dbReference type="ARBA" id="ARBA00023004"/>
    </source>
</evidence>
<dbReference type="CDD" id="cd01355">
    <property type="entry name" value="AcnX"/>
    <property type="match status" value="1"/>
</dbReference>
<evidence type="ECO:0000256" key="8">
    <source>
        <dbReference type="ARBA" id="ARBA00046520"/>
    </source>
</evidence>
<organism evidence="12 13">
    <name type="scientific">Methanoculleus oceani</name>
    <dbReference type="NCBI Taxonomy" id="2184756"/>
    <lineage>
        <taxon>Archaea</taxon>
        <taxon>Methanobacteriati</taxon>
        <taxon>Methanobacteriota</taxon>
        <taxon>Stenosarchaea group</taxon>
        <taxon>Methanomicrobia</taxon>
        <taxon>Methanomicrobiales</taxon>
        <taxon>Methanomicrobiaceae</taxon>
        <taxon>Methanoculleus</taxon>
    </lineage>
</organism>
<comment type="catalytic activity">
    <reaction evidence="5">
        <text>(R)-5-phosphomevalonate = (2E)-3-methyl-5-phosphooxypent-2-enoate + H2O</text>
        <dbReference type="Rhea" id="RHEA:78975"/>
        <dbReference type="ChEBI" id="CHEBI:15377"/>
        <dbReference type="ChEBI" id="CHEBI:58146"/>
        <dbReference type="ChEBI" id="CHEBI:229665"/>
        <dbReference type="EC" id="4.2.1.182"/>
    </reaction>
    <physiologicalReaction direction="left-to-right" evidence="5">
        <dbReference type="Rhea" id="RHEA:78976"/>
    </physiologicalReaction>
</comment>
<dbReference type="GO" id="GO:0016829">
    <property type="term" value="F:lyase activity"/>
    <property type="evidence" value="ECO:0007669"/>
    <property type="project" value="UniProtKB-KW"/>
</dbReference>
<keyword evidence="4" id="KW-0456">Lyase</keyword>
<feature type="domain" description="Phosphomevalonate dehydratase large subunit-like" evidence="11">
    <location>
        <begin position="1"/>
        <end position="382"/>
    </location>
</feature>
<dbReference type="EC" id="4.2.1.182" evidence="9"/>
<evidence type="ECO:0000256" key="3">
    <source>
        <dbReference type="ARBA" id="ARBA00023229"/>
    </source>
</evidence>
<sequence>MYLDNDDERVLAGEFGETRQKMMEILVALGGVYDAERLVPIASAQVSGASYKTIGRWGLAWLQSLNARVAVPTVLNPIGMPQEEWREFGIHEEFAHHQTEVVEAYRRLGIRLECTCTPYYLRITEYGEHLAWSESSAVAYANSVLGARTNREGGPSALAAAIVGKTPYYGLHIVANRRPQVVVEVESGTGPRSDHWGAIGHIAGKKVGNRIPIFSGIRPGRDHLKALGAAMAATGAVALFHVDKITPEARVFEFDTGGLDRVTVTQDEVEALFAETEVEAVAVGCPHCSADELRELADLLKGKTTTKPFYIFAARGVARSNPDLVGAIEHSGARVIPDTCMVVSPRMDEFKSIMVDSGKALAYVPGMCGALARIGTRKECVEIATS</sequence>
<dbReference type="RefSeq" id="WP_250986004.1">
    <property type="nucleotide sequence ID" value="NZ_QFDM01000001.1"/>
</dbReference>
<evidence type="ECO:0000313" key="13">
    <source>
        <dbReference type="Proteomes" id="UP001523230"/>
    </source>
</evidence>
<accession>A0ABD4TBN7</accession>
<dbReference type="Proteomes" id="UP001523230">
    <property type="component" value="Unassembled WGS sequence"/>
</dbReference>
<dbReference type="InterPro" id="IPR007506">
    <property type="entry name" value="PMDh-L-like_dom"/>
</dbReference>
<dbReference type="AlphaFoldDB" id="A0ABD4TBN7"/>
<evidence type="ECO:0000313" key="12">
    <source>
        <dbReference type="EMBL" id="MCM2464747.1"/>
    </source>
</evidence>
<comment type="similarity">
    <text evidence="7">Belongs to the AcnX type II large subunit family.</text>
</comment>
<evidence type="ECO:0000256" key="1">
    <source>
        <dbReference type="ARBA" id="ARBA00005092"/>
    </source>
</evidence>
<protein>
    <recommendedName>
        <fullName evidence="10">Phosphomevalonate dehydratase large subunit</fullName>
        <ecNumber evidence="9">4.2.1.182</ecNumber>
    </recommendedName>
</protein>
<dbReference type="GO" id="GO:0008299">
    <property type="term" value="P:isoprenoid biosynthetic process"/>
    <property type="evidence" value="ECO:0007669"/>
    <property type="project" value="UniProtKB-KW"/>
</dbReference>
<dbReference type="PANTHER" id="PTHR36577:SF3">
    <property type="entry name" value="DUF521 DOMAIN PROTEIN (AFU_ORTHOLOGUE AFUA_6G00490)"/>
    <property type="match status" value="1"/>
</dbReference>
<keyword evidence="3" id="KW-0414">Isoprene biosynthesis</keyword>
<comment type="function">
    <text evidence="6">Component of a hydro-lyase that catalyzes the dehydration of mevalonate 5-phosphate (MVA5P) to form trans-anhydromevalonate 5-phosphate (tAHMP). Involved in the archaeal mevalonate (MVA) pathway, which provides fundamental precursors for isoprenoid biosynthesis, such as isopentenyl diphosphate (IPP) and dimethylallyl diphosphate (DMAPP).</text>
</comment>
<reference evidence="12 13" key="1">
    <citation type="submission" date="2018-05" db="EMBL/GenBank/DDBJ databases">
        <title>Isolation and characterization of genus Methanoculleus species and their viruses from deep sea marine sediment offshore southwestern Taiwan.</title>
        <authorList>
            <person name="Wei W.-H."/>
            <person name="Chen W.-C."/>
            <person name="Lai M.-C."/>
            <person name="Chen S.-C."/>
        </authorList>
    </citation>
    <scope>NUCLEOTIDE SEQUENCE [LARGE SCALE GENOMIC DNA]</scope>
    <source>
        <strain evidence="12 13">CWC-02</strain>
    </source>
</reference>
<evidence type="ECO:0000256" key="5">
    <source>
        <dbReference type="ARBA" id="ARBA00045120"/>
    </source>
</evidence>
<proteinExistence type="inferred from homology"/>
<evidence type="ECO:0000259" key="11">
    <source>
        <dbReference type="Pfam" id="PF04412"/>
    </source>
</evidence>
<evidence type="ECO:0000256" key="4">
    <source>
        <dbReference type="ARBA" id="ARBA00023239"/>
    </source>
</evidence>
<comment type="caution">
    <text evidence="12">The sequence shown here is derived from an EMBL/GenBank/DDBJ whole genome shotgun (WGS) entry which is preliminary data.</text>
</comment>
<keyword evidence="2" id="KW-0408">Iron</keyword>
<comment type="subunit">
    <text evidence="8">Heterodimer composed of a large subunit (PMDh-L) and a small subunit (PMDh-S).</text>
</comment>